<keyword evidence="3" id="KW-1185">Reference proteome</keyword>
<name>A0ABT8GFY4_9MICO</name>
<protein>
    <submittedName>
        <fullName evidence="2">Uncharacterized protein</fullName>
    </submittedName>
</protein>
<comment type="caution">
    <text evidence="2">The sequence shown here is derived from an EMBL/GenBank/DDBJ whole genome shotgun (WGS) entry which is preliminary data.</text>
</comment>
<sequence length="90" mass="9690">MPPDVVASRTRWLVRVAVVLVTATLIATASLLYAALGWRQMDLACSQESAAPPGALGASVEFGWSWAPPGFSCTWPAQDTGEVTITKLWW</sequence>
<accession>A0ABT8GFY4</accession>
<gene>
    <name evidence="2" type="ORF">QQX02_05360</name>
</gene>
<organism evidence="2 3">
    <name type="scientific">Demequina muriae</name>
    <dbReference type="NCBI Taxonomy" id="3051664"/>
    <lineage>
        <taxon>Bacteria</taxon>
        <taxon>Bacillati</taxon>
        <taxon>Actinomycetota</taxon>
        <taxon>Actinomycetes</taxon>
        <taxon>Micrococcales</taxon>
        <taxon>Demequinaceae</taxon>
        <taxon>Demequina</taxon>
    </lineage>
</organism>
<proteinExistence type="predicted"/>
<feature type="transmembrane region" description="Helical" evidence="1">
    <location>
        <begin position="12"/>
        <end position="36"/>
    </location>
</feature>
<dbReference type="EMBL" id="JAUHQA010000001">
    <property type="protein sequence ID" value="MDN4480348.1"/>
    <property type="molecule type" value="Genomic_DNA"/>
</dbReference>
<dbReference type="Proteomes" id="UP001172708">
    <property type="component" value="Unassembled WGS sequence"/>
</dbReference>
<evidence type="ECO:0000256" key="1">
    <source>
        <dbReference type="SAM" id="Phobius"/>
    </source>
</evidence>
<keyword evidence="1" id="KW-1133">Transmembrane helix</keyword>
<evidence type="ECO:0000313" key="3">
    <source>
        <dbReference type="Proteomes" id="UP001172708"/>
    </source>
</evidence>
<keyword evidence="1" id="KW-0472">Membrane</keyword>
<reference evidence="2" key="1">
    <citation type="submission" date="2023-06" db="EMBL/GenBank/DDBJ databases">
        <title>Egi l300058.</title>
        <authorList>
            <person name="Gao L."/>
            <person name="Fang B.-Z."/>
            <person name="Li W.-J."/>
        </authorList>
    </citation>
    <scope>NUCLEOTIDE SEQUENCE</scope>
    <source>
        <strain evidence="2">EGI L300058</strain>
    </source>
</reference>
<evidence type="ECO:0000313" key="2">
    <source>
        <dbReference type="EMBL" id="MDN4480348.1"/>
    </source>
</evidence>
<keyword evidence="1" id="KW-0812">Transmembrane</keyword>
<dbReference type="RefSeq" id="WP_301141723.1">
    <property type="nucleotide sequence ID" value="NZ_JAUHQA010000001.1"/>
</dbReference>